<evidence type="ECO:0000256" key="2">
    <source>
        <dbReference type="ARBA" id="ARBA00022771"/>
    </source>
</evidence>
<dbReference type="PROSITE" id="PS50106">
    <property type="entry name" value="PDZ"/>
    <property type="match status" value="1"/>
</dbReference>
<dbReference type="InterPro" id="IPR001478">
    <property type="entry name" value="PDZ"/>
</dbReference>
<feature type="compositionally biased region" description="Basic and acidic residues" evidence="7">
    <location>
        <begin position="1026"/>
        <end position="1043"/>
    </location>
</feature>
<dbReference type="InterPro" id="IPR013083">
    <property type="entry name" value="Znf_RING/FYVE/PHD"/>
</dbReference>
<dbReference type="eggNOG" id="KOG2060">
    <property type="taxonomic scope" value="Eukaryota"/>
</dbReference>
<dbReference type="AlphaFoldDB" id="B3S2L6"/>
<dbReference type="InterPro" id="IPR039032">
    <property type="entry name" value="Rim-like"/>
</dbReference>
<dbReference type="FunCoup" id="B3S2L6">
    <property type="interactions" value="1148"/>
</dbReference>
<feature type="region of interest" description="Disordered" evidence="7">
    <location>
        <begin position="785"/>
        <end position="818"/>
    </location>
</feature>
<evidence type="ECO:0000256" key="6">
    <source>
        <dbReference type="PROSITE-ProRule" id="PRU00091"/>
    </source>
</evidence>
<feature type="domain" description="C2" evidence="8">
    <location>
        <begin position="861"/>
        <end position="986"/>
    </location>
</feature>
<dbReference type="SUPFAM" id="SSF50156">
    <property type="entry name" value="PDZ domain-like"/>
    <property type="match status" value="1"/>
</dbReference>
<feature type="compositionally biased region" description="Polar residues" evidence="7">
    <location>
        <begin position="1125"/>
        <end position="1136"/>
    </location>
</feature>
<feature type="domain" description="FYVE-type" evidence="10">
    <location>
        <begin position="160"/>
        <end position="220"/>
    </location>
</feature>
<sequence>MPTAPNQTCLTVQYCIVISILISSKFKGCIVTLGTRVPSQQKSDQCCGMMVSSLAKLFKKVKSNKRNFKLFGSRNSEQYALVNTVKARPIISRRNTEQENVLEKEIPYITPDLSHLTVHELKILKEVLEKQSKFEADTDEFKRQLNDKVRDWDKRLTAPGKDRNRCQNCYTTKFVDGHGRICHNCKSTICGRCGLYTPSSPDPKQSKTAWRCKVCWYNMEFYHKTGFWYHGSRSELVVNRRELMGSVMENLKSGLSSKDDINHESKLPGLDDESKWILLRHNDNHRPYPWCMGILILGGVLVGKDTTYAVIDNMERETELEYESKMTIGDIVISWDGHTLINKSFEEVRSIVSTTADAVCIRVCRATESAFVQDLRMIPDTMTGENNFIKIVLSSSWETFNMEDTRKVSTENTKKTLLSVQDTSADDMESSQEITQEAFNDNPRNGRIKLSVKYHDSGRLEVYIAEAADINPDEITSDSIFYVQLCFITQDGEISEVWTSLSMDDSKSTKLEWNQLYSCTINHNELLKTSLAVILWQLSSNITKVREVIVNPERAALEVEPQWYQLYPHDDNFFELPSPPCSEKVHEPEMMNIQHAIPEAIVQDNDLTDHPEQVQKVDVKASAKLREVIAVKTLRKASNLASSSQGMTRNPGEDPQYKKDLFQRRRSSLDGVACKDVSETLALSYNDAQRADRTDSANISESGIMENYCFSGIRSTSHVVPRSDSVSSFCSYQDMTSTTDYSDTEVKKQESTSGTRFRKKRGRTNSKSSLLERLLLKGRLTENNDKIFSCPPSPNSERYRRTSKNSVDNSPIPGDATPVRTRWQLNSEVIEDRLEAISQQNLGPGQIAANSGQFGVNISRNVGALQLTIREVENSLQLHIIRAVNLMATVVLPDTFVKIYLMEGGIHNIKNKKRNIVHKAKSRSVKNTKSPIYDFMLSFSNYKKSQVLYLTVWSMESSNRSKKRLIGDITIALDLVDLQYCVNRWYCLMSQQTTEKPIPHTRPRLSIASTNSMSSIDAPVHSDIFPTRDQRKQKLKQQRDRYRTKASSLSEPRTSQTIDNQGKDSAETSEADKISAMESDNSYLERDLYMLQSTGATADTTEVSVHEQEDKISAASETEFVLPPRSSSETLPANATTDDEQWF</sequence>
<feature type="region of interest" description="Disordered" evidence="7">
    <location>
        <begin position="1095"/>
        <end position="1143"/>
    </location>
</feature>
<feature type="region of interest" description="Disordered" evidence="7">
    <location>
        <begin position="739"/>
        <end position="766"/>
    </location>
</feature>
<dbReference type="GO" id="GO:0006887">
    <property type="term" value="P:exocytosis"/>
    <property type="evidence" value="ECO:0007669"/>
    <property type="project" value="InterPro"/>
</dbReference>
<gene>
    <name evidence="11" type="ORF">TRIADDRAFT_58069</name>
</gene>
<dbReference type="InterPro" id="IPR017455">
    <property type="entry name" value="Znf_FYVE-rel"/>
</dbReference>
<dbReference type="GO" id="GO:0045202">
    <property type="term" value="C:synapse"/>
    <property type="evidence" value="ECO:0007669"/>
    <property type="project" value="UniProtKB-SubCell"/>
</dbReference>
<evidence type="ECO:0000256" key="4">
    <source>
        <dbReference type="ARBA" id="ARBA00023018"/>
    </source>
</evidence>
<dbReference type="RefSeq" id="XP_002114027.1">
    <property type="nucleotide sequence ID" value="XM_002113991.1"/>
</dbReference>
<keyword evidence="2 6" id="KW-0863">Zinc-finger</keyword>
<dbReference type="eggNOG" id="KOG3799">
    <property type="taxonomic scope" value="Eukaryota"/>
</dbReference>
<feature type="compositionally biased region" description="Basic and acidic residues" evidence="7">
    <location>
        <begin position="1061"/>
        <end position="1075"/>
    </location>
</feature>
<dbReference type="Proteomes" id="UP000009022">
    <property type="component" value="Unassembled WGS sequence"/>
</dbReference>
<dbReference type="SUPFAM" id="SSF49562">
    <property type="entry name" value="C2 domain (Calcium/lipid-binding domain, CaLB)"/>
    <property type="match status" value="2"/>
</dbReference>
<dbReference type="PROSITE" id="PS50178">
    <property type="entry name" value="ZF_FYVE"/>
    <property type="match status" value="1"/>
</dbReference>
<evidence type="ECO:0000256" key="3">
    <source>
        <dbReference type="ARBA" id="ARBA00022833"/>
    </source>
</evidence>
<dbReference type="Pfam" id="PF02318">
    <property type="entry name" value="FYVE_2"/>
    <property type="match status" value="1"/>
</dbReference>
<keyword evidence="3" id="KW-0862">Zinc</keyword>
<dbReference type="Gene3D" id="2.60.40.150">
    <property type="entry name" value="C2 domain"/>
    <property type="match status" value="2"/>
</dbReference>
<evidence type="ECO:0000256" key="1">
    <source>
        <dbReference type="ARBA" id="ARBA00022723"/>
    </source>
</evidence>
<comment type="subcellular location">
    <subcellularLocation>
        <location evidence="5">Synapse</location>
    </subcellularLocation>
</comment>
<accession>B3S2L6</accession>
<dbReference type="InterPro" id="IPR036034">
    <property type="entry name" value="PDZ_sf"/>
</dbReference>
<keyword evidence="1" id="KW-0479">Metal-binding</keyword>
<dbReference type="PROSITE" id="PS50004">
    <property type="entry name" value="C2"/>
    <property type="match status" value="1"/>
</dbReference>
<feature type="compositionally biased region" description="Polar residues" evidence="7">
    <location>
        <begin position="1045"/>
        <end position="1060"/>
    </location>
</feature>
<reference evidence="11 12" key="1">
    <citation type="journal article" date="2008" name="Nature">
        <title>The Trichoplax genome and the nature of placozoans.</title>
        <authorList>
            <person name="Srivastava M."/>
            <person name="Begovic E."/>
            <person name="Chapman J."/>
            <person name="Putnam N.H."/>
            <person name="Hellsten U."/>
            <person name="Kawashima T."/>
            <person name="Kuo A."/>
            <person name="Mitros T."/>
            <person name="Salamov A."/>
            <person name="Carpenter M.L."/>
            <person name="Signorovitch A.Y."/>
            <person name="Moreno M.A."/>
            <person name="Kamm K."/>
            <person name="Grimwood J."/>
            <person name="Schmutz J."/>
            <person name="Shapiro H."/>
            <person name="Grigoriev I.V."/>
            <person name="Buss L.W."/>
            <person name="Schierwater B."/>
            <person name="Dellaporta S.L."/>
            <person name="Rokhsar D.S."/>
        </authorList>
    </citation>
    <scope>NUCLEOTIDE SEQUENCE [LARGE SCALE GENOMIC DNA]</scope>
    <source>
        <strain evidence="11 12">Grell-BS-1999</strain>
    </source>
</reference>
<proteinExistence type="predicted"/>
<dbReference type="GO" id="GO:0008270">
    <property type="term" value="F:zinc ion binding"/>
    <property type="evidence" value="ECO:0007669"/>
    <property type="project" value="UniProtKB-KW"/>
</dbReference>
<dbReference type="KEGG" id="tad:TRIADDRAFT_58069"/>
<organism evidence="11 12">
    <name type="scientific">Trichoplax adhaerens</name>
    <name type="common">Trichoplax reptans</name>
    <dbReference type="NCBI Taxonomy" id="10228"/>
    <lineage>
        <taxon>Eukaryota</taxon>
        <taxon>Metazoa</taxon>
        <taxon>Placozoa</taxon>
        <taxon>Uniplacotomia</taxon>
        <taxon>Trichoplacea</taxon>
        <taxon>Trichoplacidae</taxon>
        <taxon>Trichoplax</taxon>
    </lineage>
</organism>
<evidence type="ECO:0000256" key="5">
    <source>
        <dbReference type="ARBA" id="ARBA00034103"/>
    </source>
</evidence>
<dbReference type="Gene3D" id="3.30.40.10">
    <property type="entry name" value="Zinc/RING finger domain, C3HC4 (zinc finger)"/>
    <property type="match status" value="1"/>
</dbReference>
<name>B3S2L6_TRIAD</name>
<evidence type="ECO:0000313" key="11">
    <source>
        <dbReference type="EMBL" id="EDV23117.1"/>
    </source>
</evidence>
<dbReference type="InterPro" id="IPR000008">
    <property type="entry name" value="C2_dom"/>
</dbReference>
<dbReference type="SMART" id="SM00239">
    <property type="entry name" value="C2"/>
    <property type="match status" value="1"/>
</dbReference>
<dbReference type="GeneID" id="6755240"/>
<protein>
    <recommendedName>
        <fullName evidence="13">PDZ domain-containing protein</fullName>
    </recommendedName>
</protein>
<evidence type="ECO:0000313" key="12">
    <source>
        <dbReference type="Proteomes" id="UP000009022"/>
    </source>
</evidence>
<feature type="region of interest" description="Disordered" evidence="7">
    <location>
        <begin position="1017"/>
        <end position="1079"/>
    </location>
</feature>
<dbReference type="InParanoid" id="B3S2L6"/>
<dbReference type="PANTHER" id="PTHR12157:SF21">
    <property type="entry name" value="RAB3 INTERACTING MOLECULE, ISOFORM F"/>
    <property type="match status" value="1"/>
</dbReference>
<dbReference type="InterPro" id="IPR041282">
    <property type="entry name" value="FYVE_2"/>
</dbReference>
<keyword evidence="4" id="KW-0770">Synapse</keyword>
<evidence type="ECO:0000259" key="10">
    <source>
        <dbReference type="PROSITE" id="PS50178"/>
    </source>
</evidence>
<evidence type="ECO:0008006" key="13">
    <source>
        <dbReference type="Google" id="ProtNLM"/>
    </source>
</evidence>
<evidence type="ECO:0000259" key="9">
    <source>
        <dbReference type="PROSITE" id="PS50106"/>
    </source>
</evidence>
<dbReference type="HOGENOM" id="CLU_277477_0_0_1"/>
<dbReference type="InterPro" id="IPR035892">
    <property type="entry name" value="C2_domain_sf"/>
</dbReference>
<dbReference type="Pfam" id="PF00168">
    <property type="entry name" value="C2"/>
    <property type="match status" value="1"/>
</dbReference>
<dbReference type="EMBL" id="DS985247">
    <property type="protein sequence ID" value="EDV23117.1"/>
    <property type="molecule type" value="Genomic_DNA"/>
</dbReference>
<dbReference type="GO" id="GO:0031267">
    <property type="term" value="F:small GTPase binding"/>
    <property type="evidence" value="ECO:0007669"/>
    <property type="project" value="InterPro"/>
</dbReference>
<dbReference type="STRING" id="10228.B3S2L6"/>
<keyword evidence="12" id="KW-1185">Reference proteome</keyword>
<evidence type="ECO:0000259" key="8">
    <source>
        <dbReference type="PROSITE" id="PS50004"/>
    </source>
</evidence>
<dbReference type="InterPro" id="IPR011011">
    <property type="entry name" value="Znf_FYVE_PHD"/>
</dbReference>
<dbReference type="SUPFAM" id="SSF57903">
    <property type="entry name" value="FYVE/PHD zinc finger"/>
    <property type="match status" value="1"/>
</dbReference>
<dbReference type="GO" id="GO:0016020">
    <property type="term" value="C:membrane"/>
    <property type="evidence" value="ECO:0007669"/>
    <property type="project" value="InterPro"/>
</dbReference>
<dbReference type="OrthoDB" id="10059918at2759"/>
<dbReference type="PANTHER" id="PTHR12157">
    <property type="entry name" value="REGULATING SYNAPTIC MEMBRANE EXOCYTOSIS PROTEIN"/>
    <property type="match status" value="1"/>
</dbReference>
<evidence type="ECO:0000256" key="7">
    <source>
        <dbReference type="SAM" id="MobiDB-lite"/>
    </source>
</evidence>
<feature type="domain" description="PDZ" evidence="9">
    <location>
        <begin position="276"/>
        <end position="367"/>
    </location>
</feature>
<dbReference type="CTD" id="6755240"/>